<accession>A0ABW4FN39</accession>
<evidence type="ECO:0000313" key="2">
    <source>
        <dbReference type="EMBL" id="MFD1531773.1"/>
    </source>
</evidence>
<organism evidence="2 3">
    <name type="scientific">Pseudonocardia aurantiaca</name>
    <dbReference type="NCBI Taxonomy" id="75290"/>
    <lineage>
        <taxon>Bacteria</taxon>
        <taxon>Bacillati</taxon>
        <taxon>Actinomycetota</taxon>
        <taxon>Actinomycetes</taxon>
        <taxon>Pseudonocardiales</taxon>
        <taxon>Pseudonocardiaceae</taxon>
        <taxon>Pseudonocardia</taxon>
    </lineage>
</organism>
<dbReference type="EMBL" id="JBHUCP010000014">
    <property type="protein sequence ID" value="MFD1531773.1"/>
    <property type="molecule type" value="Genomic_DNA"/>
</dbReference>
<dbReference type="InterPro" id="IPR036390">
    <property type="entry name" value="WH_DNA-bd_sf"/>
</dbReference>
<dbReference type="Gene3D" id="1.10.10.10">
    <property type="entry name" value="Winged helix-like DNA-binding domain superfamily/Winged helix DNA-binding domain"/>
    <property type="match status" value="1"/>
</dbReference>
<name>A0ABW4FN39_9PSEU</name>
<dbReference type="InterPro" id="IPR052509">
    <property type="entry name" value="Metal_resp_DNA-bind_regulator"/>
</dbReference>
<dbReference type="PANTHER" id="PTHR33169:SF14">
    <property type="entry name" value="TRANSCRIPTIONAL REGULATOR RV3488"/>
    <property type="match status" value="1"/>
</dbReference>
<evidence type="ECO:0000313" key="3">
    <source>
        <dbReference type="Proteomes" id="UP001597145"/>
    </source>
</evidence>
<dbReference type="Proteomes" id="UP001597145">
    <property type="component" value="Unassembled WGS sequence"/>
</dbReference>
<gene>
    <name evidence="2" type="ORF">ACFSCY_20275</name>
</gene>
<evidence type="ECO:0000259" key="1">
    <source>
        <dbReference type="Pfam" id="PF03551"/>
    </source>
</evidence>
<dbReference type="PANTHER" id="PTHR33169">
    <property type="entry name" value="PADR-FAMILY TRANSCRIPTIONAL REGULATOR"/>
    <property type="match status" value="1"/>
</dbReference>
<dbReference type="Pfam" id="PF03551">
    <property type="entry name" value="PadR"/>
    <property type="match status" value="1"/>
</dbReference>
<dbReference type="RefSeq" id="WP_379659869.1">
    <property type="nucleotide sequence ID" value="NZ_JBHUCP010000014.1"/>
</dbReference>
<feature type="domain" description="Transcription regulator PadR N-terminal" evidence="1">
    <location>
        <begin position="50"/>
        <end position="123"/>
    </location>
</feature>
<reference evidence="3" key="1">
    <citation type="journal article" date="2019" name="Int. J. Syst. Evol. Microbiol.">
        <title>The Global Catalogue of Microorganisms (GCM) 10K type strain sequencing project: providing services to taxonomists for standard genome sequencing and annotation.</title>
        <authorList>
            <consortium name="The Broad Institute Genomics Platform"/>
            <consortium name="The Broad Institute Genome Sequencing Center for Infectious Disease"/>
            <person name="Wu L."/>
            <person name="Ma J."/>
        </authorList>
    </citation>
    <scope>NUCLEOTIDE SEQUENCE [LARGE SCALE GENOMIC DNA]</scope>
    <source>
        <strain evidence="3">JCM 12165</strain>
    </source>
</reference>
<sequence length="148" mass="16711">MTGRSARREEGWRLRHDFVTAVTRNISDIKRRGNRESRVAAKRGTAELAVLSVLKGGRRYGYELLKVLQRAGEGALEVREGTLYPLLHRLEDSGHVSATWEAEGRTRPRKYYALTPAGRTYLALLQSEWSGLVDGMRRLLDSLGEGEE</sequence>
<dbReference type="InterPro" id="IPR005149">
    <property type="entry name" value="Tscrpt_reg_PadR_N"/>
</dbReference>
<comment type="caution">
    <text evidence="2">The sequence shown here is derived from an EMBL/GenBank/DDBJ whole genome shotgun (WGS) entry which is preliminary data.</text>
</comment>
<proteinExistence type="predicted"/>
<keyword evidence="3" id="KW-1185">Reference proteome</keyword>
<protein>
    <submittedName>
        <fullName evidence="2">PadR family transcriptional regulator</fullName>
    </submittedName>
</protein>
<dbReference type="InterPro" id="IPR036388">
    <property type="entry name" value="WH-like_DNA-bd_sf"/>
</dbReference>
<dbReference type="SUPFAM" id="SSF46785">
    <property type="entry name" value="Winged helix' DNA-binding domain"/>
    <property type="match status" value="1"/>
</dbReference>